<feature type="signal peptide" evidence="1">
    <location>
        <begin position="1"/>
        <end position="21"/>
    </location>
</feature>
<keyword evidence="3" id="KW-1185">Reference proteome</keyword>
<keyword evidence="1" id="KW-0732">Signal</keyword>
<feature type="chain" id="PRO_5043595543" evidence="1">
    <location>
        <begin position="22"/>
        <end position="115"/>
    </location>
</feature>
<dbReference type="Proteomes" id="UP001497623">
    <property type="component" value="Unassembled WGS sequence"/>
</dbReference>
<accession>A0AAV2PPK1</accession>
<dbReference type="AlphaFoldDB" id="A0AAV2PPK1"/>
<gene>
    <name evidence="2" type="ORF">MNOR_LOCUS3095</name>
</gene>
<name>A0AAV2PPK1_MEGNR</name>
<organism evidence="2 3">
    <name type="scientific">Meganyctiphanes norvegica</name>
    <name type="common">Northern krill</name>
    <name type="synonym">Thysanopoda norvegica</name>
    <dbReference type="NCBI Taxonomy" id="48144"/>
    <lineage>
        <taxon>Eukaryota</taxon>
        <taxon>Metazoa</taxon>
        <taxon>Ecdysozoa</taxon>
        <taxon>Arthropoda</taxon>
        <taxon>Crustacea</taxon>
        <taxon>Multicrustacea</taxon>
        <taxon>Malacostraca</taxon>
        <taxon>Eumalacostraca</taxon>
        <taxon>Eucarida</taxon>
        <taxon>Euphausiacea</taxon>
        <taxon>Euphausiidae</taxon>
        <taxon>Meganyctiphanes</taxon>
    </lineage>
</organism>
<feature type="non-terminal residue" evidence="2">
    <location>
        <position position="115"/>
    </location>
</feature>
<feature type="non-terminal residue" evidence="2">
    <location>
        <position position="1"/>
    </location>
</feature>
<reference evidence="2 3" key="1">
    <citation type="submission" date="2024-05" db="EMBL/GenBank/DDBJ databases">
        <authorList>
            <person name="Wallberg A."/>
        </authorList>
    </citation>
    <scope>NUCLEOTIDE SEQUENCE [LARGE SCALE GENOMIC DNA]</scope>
</reference>
<proteinExistence type="predicted"/>
<protein>
    <submittedName>
        <fullName evidence="2">Uncharacterized protein</fullName>
    </submittedName>
</protein>
<evidence type="ECO:0000313" key="2">
    <source>
        <dbReference type="EMBL" id="CAL4063129.1"/>
    </source>
</evidence>
<dbReference type="EMBL" id="CAXKWB010001016">
    <property type="protein sequence ID" value="CAL4063129.1"/>
    <property type="molecule type" value="Genomic_DNA"/>
</dbReference>
<comment type="caution">
    <text evidence="2">The sequence shown here is derived from an EMBL/GenBank/DDBJ whole genome shotgun (WGS) entry which is preliminary data.</text>
</comment>
<sequence>SPVSMKYLFCTIIFNSLIVNADLDSDIMEKAFTSTKKELQHLLELLRSDMPKISGVLLLLTTMQQWLKVQLLLELHHNYDVTTLNSVMKELADGGQSVILQLILENHNASFETMD</sequence>
<evidence type="ECO:0000313" key="3">
    <source>
        <dbReference type="Proteomes" id="UP001497623"/>
    </source>
</evidence>
<evidence type="ECO:0000256" key="1">
    <source>
        <dbReference type="SAM" id="SignalP"/>
    </source>
</evidence>